<dbReference type="Proteomes" id="UP000317835">
    <property type="component" value="Chromosome"/>
</dbReference>
<dbReference type="Gene3D" id="3.40.50.150">
    <property type="entry name" value="Vaccinia Virus protein VP39"/>
    <property type="match status" value="1"/>
</dbReference>
<accession>A0A518GX77</accession>
<dbReference type="CDD" id="cd02440">
    <property type="entry name" value="AdoMet_MTases"/>
    <property type="match status" value="1"/>
</dbReference>
<sequence>MRTQPRYRIQFPVNEVDHLDQDETYFYLVESGDRKKIRFHDYGAIYERPGLYEQLFYDRLKCQSPAKVASVLRASTQQAGVNFSELRVLDFGAGNGMMAEELSNHGVARLVGVDIIESARLAAERDRPQVYDGYYVQDFTELDDARRKEIGEWSFDCLVTVAALGFGDVPPRAFVEAFNMVQDDGWLAFNIKETFLDKSDRSGFSSLIRGMILSNYIELYFLERYRHRFSIEGKPLPYLAIGARKRRDLPMDLVGEVRA</sequence>
<dbReference type="KEGG" id="tpla:ElP_10230"/>
<evidence type="ECO:0000313" key="1">
    <source>
        <dbReference type="EMBL" id="QDV33181.1"/>
    </source>
</evidence>
<protein>
    <submittedName>
        <fullName evidence="1">Methyltransferase domain protein</fullName>
    </submittedName>
</protein>
<dbReference type="SUPFAM" id="SSF53335">
    <property type="entry name" value="S-adenosyl-L-methionine-dependent methyltransferases"/>
    <property type="match status" value="1"/>
</dbReference>
<keyword evidence="1" id="KW-0489">Methyltransferase</keyword>
<dbReference type="OrthoDB" id="465636at2"/>
<dbReference type="EMBL" id="CP036426">
    <property type="protein sequence ID" value="QDV33181.1"/>
    <property type="molecule type" value="Genomic_DNA"/>
</dbReference>
<dbReference type="AlphaFoldDB" id="A0A518GX77"/>
<evidence type="ECO:0000313" key="2">
    <source>
        <dbReference type="Proteomes" id="UP000317835"/>
    </source>
</evidence>
<dbReference type="Pfam" id="PF13489">
    <property type="entry name" value="Methyltransf_23"/>
    <property type="match status" value="1"/>
</dbReference>
<gene>
    <name evidence="1" type="ORF">ElP_10230</name>
</gene>
<dbReference type="GO" id="GO:0032259">
    <property type="term" value="P:methylation"/>
    <property type="evidence" value="ECO:0007669"/>
    <property type="project" value="UniProtKB-KW"/>
</dbReference>
<organism evidence="1 2">
    <name type="scientific">Tautonia plasticadhaerens</name>
    <dbReference type="NCBI Taxonomy" id="2527974"/>
    <lineage>
        <taxon>Bacteria</taxon>
        <taxon>Pseudomonadati</taxon>
        <taxon>Planctomycetota</taxon>
        <taxon>Planctomycetia</taxon>
        <taxon>Isosphaerales</taxon>
        <taxon>Isosphaeraceae</taxon>
        <taxon>Tautonia</taxon>
    </lineage>
</organism>
<dbReference type="RefSeq" id="WP_145267584.1">
    <property type="nucleotide sequence ID" value="NZ_CP036426.1"/>
</dbReference>
<proteinExistence type="predicted"/>
<name>A0A518GX77_9BACT</name>
<keyword evidence="2" id="KW-1185">Reference proteome</keyword>
<dbReference type="InterPro" id="IPR029063">
    <property type="entry name" value="SAM-dependent_MTases_sf"/>
</dbReference>
<dbReference type="GO" id="GO:0008168">
    <property type="term" value="F:methyltransferase activity"/>
    <property type="evidence" value="ECO:0007669"/>
    <property type="project" value="UniProtKB-KW"/>
</dbReference>
<reference evidence="1 2" key="1">
    <citation type="submission" date="2019-02" db="EMBL/GenBank/DDBJ databases">
        <title>Deep-cultivation of Planctomycetes and their phenomic and genomic characterization uncovers novel biology.</title>
        <authorList>
            <person name="Wiegand S."/>
            <person name="Jogler M."/>
            <person name="Boedeker C."/>
            <person name="Pinto D."/>
            <person name="Vollmers J."/>
            <person name="Rivas-Marin E."/>
            <person name="Kohn T."/>
            <person name="Peeters S.H."/>
            <person name="Heuer A."/>
            <person name="Rast P."/>
            <person name="Oberbeckmann S."/>
            <person name="Bunk B."/>
            <person name="Jeske O."/>
            <person name="Meyerdierks A."/>
            <person name="Storesund J.E."/>
            <person name="Kallscheuer N."/>
            <person name="Luecker S."/>
            <person name="Lage O.M."/>
            <person name="Pohl T."/>
            <person name="Merkel B.J."/>
            <person name="Hornburger P."/>
            <person name="Mueller R.-W."/>
            <person name="Bruemmer F."/>
            <person name="Labrenz M."/>
            <person name="Spormann A.M."/>
            <person name="Op den Camp H."/>
            <person name="Overmann J."/>
            <person name="Amann R."/>
            <person name="Jetten M.S.M."/>
            <person name="Mascher T."/>
            <person name="Medema M.H."/>
            <person name="Devos D.P."/>
            <person name="Kaster A.-K."/>
            <person name="Ovreas L."/>
            <person name="Rohde M."/>
            <person name="Galperin M.Y."/>
            <person name="Jogler C."/>
        </authorList>
    </citation>
    <scope>NUCLEOTIDE SEQUENCE [LARGE SCALE GENOMIC DNA]</scope>
    <source>
        <strain evidence="1 2">ElP</strain>
    </source>
</reference>
<keyword evidence="1" id="KW-0808">Transferase</keyword>